<keyword evidence="3" id="KW-1185">Reference proteome</keyword>
<reference evidence="3" key="1">
    <citation type="journal article" date="2019" name="Int. J. Syst. Evol. Microbiol.">
        <title>The Global Catalogue of Microorganisms (GCM) 10K type strain sequencing project: providing services to taxonomists for standard genome sequencing and annotation.</title>
        <authorList>
            <consortium name="The Broad Institute Genomics Platform"/>
            <consortium name="The Broad Institute Genome Sequencing Center for Infectious Disease"/>
            <person name="Wu L."/>
            <person name="Ma J."/>
        </authorList>
    </citation>
    <scope>NUCLEOTIDE SEQUENCE [LARGE SCALE GENOMIC DNA]</scope>
    <source>
        <strain evidence="3">KCTC 23299</strain>
    </source>
</reference>
<keyword evidence="1" id="KW-0732">Signal</keyword>
<dbReference type="Proteomes" id="UP001597511">
    <property type="component" value="Unassembled WGS sequence"/>
</dbReference>
<organism evidence="2 3">
    <name type="scientific">Terrimonas rubra</name>
    <dbReference type="NCBI Taxonomy" id="1035890"/>
    <lineage>
        <taxon>Bacteria</taxon>
        <taxon>Pseudomonadati</taxon>
        <taxon>Bacteroidota</taxon>
        <taxon>Chitinophagia</taxon>
        <taxon>Chitinophagales</taxon>
        <taxon>Chitinophagaceae</taxon>
        <taxon>Terrimonas</taxon>
    </lineage>
</organism>
<evidence type="ECO:0000313" key="3">
    <source>
        <dbReference type="Proteomes" id="UP001597511"/>
    </source>
</evidence>
<dbReference type="InterPro" id="IPR032710">
    <property type="entry name" value="NTF2-like_dom_sf"/>
</dbReference>
<dbReference type="Gene3D" id="3.10.450.50">
    <property type="match status" value="1"/>
</dbReference>
<proteinExistence type="predicted"/>
<evidence type="ECO:0000313" key="2">
    <source>
        <dbReference type="EMBL" id="MFD2919724.1"/>
    </source>
</evidence>
<accession>A0ABW6A326</accession>
<feature type="chain" id="PRO_5045222761" evidence="1">
    <location>
        <begin position="21"/>
        <end position="140"/>
    </location>
</feature>
<dbReference type="PROSITE" id="PS51257">
    <property type="entry name" value="PROKAR_LIPOPROTEIN"/>
    <property type="match status" value="1"/>
</dbReference>
<dbReference type="EMBL" id="JBHUOZ010000001">
    <property type="protein sequence ID" value="MFD2919724.1"/>
    <property type="molecule type" value="Genomic_DNA"/>
</dbReference>
<gene>
    <name evidence="2" type="ORF">ACFS6H_08410</name>
</gene>
<dbReference type="RefSeq" id="WP_386097193.1">
    <property type="nucleotide sequence ID" value="NZ_JBHUOZ010000001.1"/>
</dbReference>
<protein>
    <submittedName>
        <fullName evidence="2">Nuclear transport factor 2 family protein</fullName>
    </submittedName>
</protein>
<comment type="caution">
    <text evidence="2">The sequence shown here is derived from an EMBL/GenBank/DDBJ whole genome shotgun (WGS) entry which is preliminary data.</text>
</comment>
<name>A0ABW6A326_9BACT</name>
<evidence type="ECO:0000256" key="1">
    <source>
        <dbReference type="SAM" id="SignalP"/>
    </source>
</evidence>
<sequence length="140" mass="15834">MKTIPLILAVLLCLSMTACAQKNNQPKKQQTTTMDLSKITNTVAREAIEALQANDLKKWYSYFTADAIFTDDGRTLGLKSFFDNAFDKKEKFLSIDRVANEGKDIYGDFYAGQWGTFKVFFKFHINAEGKISRLDIGQGK</sequence>
<dbReference type="SUPFAM" id="SSF54427">
    <property type="entry name" value="NTF2-like"/>
    <property type="match status" value="1"/>
</dbReference>
<feature type="signal peptide" evidence="1">
    <location>
        <begin position="1"/>
        <end position="20"/>
    </location>
</feature>